<name>A0A811ZH02_NYCPR</name>
<comment type="caution">
    <text evidence="2">The sequence shown here is derived from an EMBL/GenBank/DDBJ whole genome shotgun (WGS) entry which is preliminary data.</text>
</comment>
<keyword evidence="3" id="KW-1185">Reference proteome</keyword>
<dbReference type="EMBL" id="CAJHUB010000764">
    <property type="protein sequence ID" value="CAD7687985.1"/>
    <property type="molecule type" value="Genomic_DNA"/>
</dbReference>
<protein>
    <submittedName>
        <fullName evidence="2">(raccoon dog) hypothetical protein</fullName>
    </submittedName>
</protein>
<dbReference type="AlphaFoldDB" id="A0A811ZH02"/>
<proteinExistence type="predicted"/>
<sequence>MKHFGESTIHPPSKRRPSLALLSCQKKLPIPMEINAEIKHQIFKLLEGVSRSPEMWKKKFIHAIKETARFKSQDLIRHLENTLEKLESDHFLNKDNHTSNLII</sequence>
<evidence type="ECO:0000259" key="1">
    <source>
        <dbReference type="Pfam" id="PF15300"/>
    </source>
</evidence>
<accession>A0A811ZH02</accession>
<dbReference type="Proteomes" id="UP000645828">
    <property type="component" value="Unassembled WGS sequence"/>
</dbReference>
<organism evidence="2 3">
    <name type="scientific">Nyctereutes procyonoides</name>
    <name type="common">Raccoon dog</name>
    <name type="synonym">Canis procyonoides</name>
    <dbReference type="NCBI Taxonomy" id="34880"/>
    <lineage>
        <taxon>Eukaryota</taxon>
        <taxon>Metazoa</taxon>
        <taxon>Chordata</taxon>
        <taxon>Craniata</taxon>
        <taxon>Vertebrata</taxon>
        <taxon>Euteleostomi</taxon>
        <taxon>Mammalia</taxon>
        <taxon>Eutheria</taxon>
        <taxon>Laurasiatheria</taxon>
        <taxon>Carnivora</taxon>
        <taxon>Caniformia</taxon>
        <taxon>Canidae</taxon>
        <taxon>Nyctereutes</taxon>
    </lineage>
</organism>
<gene>
    <name evidence="2" type="ORF">NYPRO_LOCUS20779</name>
</gene>
<feature type="domain" description="INTS6/SAGE1/DDX26B/CT45 C-terminal" evidence="1">
    <location>
        <begin position="41"/>
        <end position="81"/>
    </location>
</feature>
<evidence type="ECO:0000313" key="2">
    <source>
        <dbReference type="EMBL" id="CAD7687985.1"/>
    </source>
</evidence>
<reference evidence="2" key="1">
    <citation type="submission" date="2020-12" db="EMBL/GenBank/DDBJ databases">
        <authorList>
            <consortium name="Molecular Ecology Group"/>
        </authorList>
    </citation>
    <scope>NUCLEOTIDE SEQUENCE</scope>
    <source>
        <strain evidence="2">TBG_1078</strain>
    </source>
</reference>
<dbReference type="Pfam" id="PF15300">
    <property type="entry name" value="INT_SG_DDX_CT_C"/>
    <property type="match status" value="1"/>
</dbReference>
<dbReference type="InterPro" id="IPR029307">
    <property type="entry name" value="INT_SG_DDX_CT_C"/>
</dbReference>
<evidence type="ECO:0000313" key="3">
    <source>
        <dbReference type="Proteomes" id="UP000645828"/>
    </source>
</evidence>